<sequence length="139" mass="16436">MLMYDPVLKCMEKGEKVEEITQACEELKKTQEEKNNFESKKKQLQESVAKEKLEKKQLEEYVKELEKTISQYLDAFKEAGRKAVEDFKATDGKEHEDKANNITTSTIIYNIYFGHPRFNFSFLGKDIVEFVRVRRQTRL</sequence>
<protein>
    <submittedName>
        <fullName evidence="2">Uncharacterized protein</fullName>
    </submittedName>
</protein>
<comment type="caution">
    <text evidence="2">The sequence shown here is derived from an EMBL/GenBank/DDBJ whole genome shotgun (WGS) entry which is preliminary data.</text>
</comment>
<organism evidence="2 3">
    <name type="scientific">Parasponia andersonii</name>
    <name type="common">Sponia andersonii</name>
    <dbReference type="NCBI Taxonomy" id="3476"/>
    <lineage>
        <taxon>Eukaryota</taxon>
        <taxon>Viridiplantae</taxon>
        <taxon>Streptophyta</taxon>
        <taxon>Embryophyta</taxon>
        <taxon>Tracheophyta</taxon>
        <taxon>Spermatophyta</taxon>
        <taxon>Magnoliopsida</taxon>
        <taxon>eudicotyledons</taxon>
        <taxon>Gunneridae</taxon>
        <taxon>Pentapetalae</taxon>
        <taxon>rosids</taxon>
        <taxon>fabids</taxon>
        <taxon>Rosales</taxon>
        <taxon>Cannabaceae</taxon>
        <taxon>Parasponia</taxon>
    </lineage>
</organism>
<keyword evidence="3" id="KW-1185">Reference proteome</keyword>
<reference evidence="3" key="1">
    <citation type="submission" date="2016-06" db="EMBL/GenBank/DDBJ databases">
        <title>Parallel loss of symbiosis genes in relatives of nitrogen-fixing non-legume Parasponia.</title>
        <authorList>
            <person name="Van Velzen R."/>
            <person name="Holmer R."/>
            <person name="Bu F."/>
            <person name="Rutten L."/>
            <person name="Van Zeijl A."/>
            <person name="Liu W."/>
            <person name="Santuari L."/>
            <person name="Cao Q."/>
            <person name="Sharma T."/>
            <person name="Shen D."/>
            <person name="Roswanjaya Y."/>
            <person name="Wardhani T."/>
            <person name="Kalhor M.S."/>
            <person name="Jansen J."/>
            <person name="Van den Hoogen J."/>
            <person name="Gungor B."/>
            <person name="Hartog M."/>
            <person name="Hontelez J."/>
            <person name="Verver J."/>
            <person name="Yang W.-C."/>
            <person name="Schijlen E."/>
            <person name="Repin R."/>
            <person name="Schilthuizen M."/>
            <person name="Schranz E."/>
            <person name="Heidstra R."/>
            <person name="Miyata K."/>
            <person name="Fedorova E."/>
            <person name="Kohlen W."/>
            <person name="Bisseling T."/>
            <person name="Smit S."/>
            <person name="Geurts R."/>
        </authorList>
    </citation>
    <scope>NUCLEOTIDE SEQUENCE [LARGE SCALE GENOMIC DNA]</scope>
    <source>
        <strain evidence="3">cv. WU1-14</strain>
    </source>
</reference>
<proteinExistence type="predicted"/>
<accession>A0A2P5D5B2</accession>
<keyword evidence="1" id="KW-0175">Coiled coil</keyword>
<dbReference type="Proteomes" id="UP000237105">
    <property type="component" value="Unassembled WGS sequence"/>
</dbReference>
<evidence type="ECO:0000313" key="2">
    <source>
        <dbReference type="EMBL" id="PON68489.1"/>
    </source>
</evidence>
<evidence type="ECO:0000313" key="3">
    <source>
        <dbReference type="Proteomes" id="UP000237105"/>
    </source>
</evidence>
<dbReference type="AlphaFoldDB" id="A0A2P5D5B2"/>
<dbReference type="EMBL" id="JXTB01000062">
    <property type="protein sequence ID" value="PON68489.1"/>
    <property type="molecule type" value="Genomic_DNA"/>
</dbReference>
<gene>
    <name evidence="2" type="ORF">PanWU01x14_094600</name>
</gene>
<evidence type="ECO:0000256" key="1">
    <source>
        <dbReference type="SAM" id="Coils"/>
    </source>
</evidence>
<name>A0A2P5D5B2_PARAD</name>
<feature type="coiled-coil region" evidence="1">
    <location>
        <begin position="13"/>
        <end position="82"/>
    </location>
</feature>